<comment type="caution">
    <text evidence="1">The sequence shown here is derived from an EMBL/GenBank/DDBJ whole genome shotgun (WGS) entry which is preliminary data.</text>
</comment>
<dbReference type="Proteomes" id="UP000003751">
    <property type="component" value="Unassembled WGS sequence"/>
</dbReference>
<gene>
    <name evidence="1" type="ORF">ZOD2009_20093</name>
</gene>
<reference evidence="1 2" key="1">
    <citation type="journal article" date="2014" name="ISME J.">
        <title>Trehalose/2-sulfotrehalose biosynthesis and glycine-betaine uptake are widely spread mechanisms for osmoadaptation in the Halobacteriales.</title>
        <authorList>
            <person name="Youssef N.H."/>
            <person name="Savage-Ashlock K.N."/>
            <person name="McCully A.L."/>
            <person name="Luedtke B."/>
            <person name="Shaw E.I."/>
            <person name="Hoff W.D."/>
            <person name="Elshahed M.S."/>
        </authorList>
    </citation>
    <scope>NUCLEOTIDE SEQUENCE [LARGE SCALE GENOMIC DNA]</scope>
    <source>
        <strain evidence="1 2">DX253</strain>
    </source>
</reference>
<accession>E7QYX8</accession>
<name>E7QYX8_HALPU</name>
<dbReference type="EMBL" id="AEMG01000028">
    <property type="protein sequence ID" value="EFW90394.1"/>
    <property type="molecule type" value="Genomic_DNA"/>
</dbReference>
<evidence type="ECO:0000313" key="1">
    <source>
        <dbReference type="EMBL" id="EFW90394.1"/>
    </source>
</evidence>
<proteinExistence type="predicted"/>
<dbReference type="AlphaFoldDB" id="E7QYX8"/>
<organism evidence="1 2">
    <name type="scientific">Haladaptatus paucihalophilus DX253</name>
    <dbReference type="NCBI Taxonomy" id="797209"/>
    <lineage>
        <taxon>Archaea</taxon>
        <taxon>Methanobacteriati</taxon>
        <taxon>Methanobacteriota</taxon>
        <taxon>Stenosarchaea group</taxon>
        <taxon>Halobacteria</taxon>
        <taxon>Halobacteriales</taxon>
        <taxon>Haladaptataceae</taxon>
        <taxon>Haladaptatus</taxon>
    </lineage>
</organism>
<evidence type="ECO:0000313" key="2">
    <source>
        <dbReference type="Proteomes" id="UP000003751"/>
    </source>
</evidence>
<sequence>MDICVHLAVVFDTIDYIDKGLISVKKDCVRISISKSEQSGRNK</sequence>
<protein>
    <submittedName>
        <fullName evidence="1">Uncharacterized protein</fullName>
    </submittedName>
</protein>